<gene>
    <name evidence="9" type="primary">LOC115209665</name>
</gene>
<dbReference type="GO" id="GO:0005634">
    <property type="term" value="C:nucleus"/>
    <property type="evidence" value="ECO:0007669"/>
    <property type="project" value="UniProtKB-SubCell"/>
</dbReference>
<sequence>MPSLQLHSQLTCLLTSTQDMWNFSKMSVPPQFHTKTPVTRKLPNKIKSADKAVGPPQIPALKNICHLFKLSPILNFETTPAKFKIYATSLTSYCQSKTKEIHSVSVSSCNFTTLEGFKVSETDKDAVQLTMYTKNGTRNKMILLALMCCVDLPPHFAALEKSFSCYPVMVIRGSSMLKSWTCEWFEKEFHAKISPLHFSSIDLSWMLSLWTGKINFDLSSPTYLVFQVPDEIKGMNEVKISIDTKDLQYVWDKIHPDPNDSEFTIDQVNEFISQIELFYYEVLKLKITSLKLIKIRNALASVSVNGVFKLCSSNHLVHILRLFCQMSVEQLSFIYTI</sequence>
<dbReference type="Proteomes" id="UP000515154">
    <property type="component" value="Linkage group LG3"/>
</dbReference>
<dbReference type="PANTHER" id="PTHR31740">
    <property type="entry name" value="CENTROMERE PROTEIN L"/>
    <property type="match status" value="1"/>
</dbReference>
<evidence type="ECO:0000256" key="1">
    <source>
        <dbReference type="ARBA" id="ARBA00004123"/>
    </source>
</evidence>
<evidence type="ECO:0000256" key="2">
    <source>
        <dbReference type="ARBA" id="ARBA00004584"/>
    </source>
</evidence>
<dbReference type="PANTHER" id="PTHR31740:SF2">
    <property type="entry name" value="CENTROMERE PROTEIN L"/>
    <property type="match status" value="1"/>
</dbReference>
<keyword evidence="8" id="KW-1185">Reference proteome</keyword>
<keyword evidence="7" id="KW-0137">Centromere</keyword>
<keyword evidence="5" id="KW-0158">Chromosome</keyword>
<evidence type="ECO:0000313" key="8">
    <source>
        <dbReference type="Proteomes" id="UP000515154"/>
    </source>
</evidence>
<evidence type="ECO:0000256" key="4">
    <source>
        <dbReference type="ARBA" id="ARBA00016380"/>
    </source>
</evidence>
<keyword evidence="6" id="KW-0539">Nucleus</keyword>
<protein>
    <recommendedName>
        <fullName evidence="4">Centromere protein L</fullName>
    </recommendedName>
</protein>
<accession>A0A7E6EPB7</accession>
<evidence type="ECO:0000256" key="6">
    <source>
        <dbReference type="ARBA" id="ARBA00023242"/>
    </source>
</evidence>
<evidence type="ECO:0000313" key="9">
    <source>
        <dbReference type="RefSeq" id="XP_036357158.1"/>
    </source>
</evidence>
<dbReference type="GO" id="GO:0000775">
    <property type="term" value="C:chromosome, centromeric region"/>
    <property type="evidence" value="ECO:0007669"/>
    <property type="project" value="UniProtKB-SubCell"/>
</dbReference>
<comment type="subcellular location">
    <subcellularLocation>
        <location evidence="2">Chromosome</location>
        <location evidence="2">Centromere</location>
    </subcellularLocation>
    <subcellularLocation>
        <location evidence="1">Nucleus</location>
    </subcellularLocation>
</comment>
<evidence type="ECO:0000256" key="7">
    <source>
        <dbReference type="ARBA" id="ARBA00023328"/>
    </source>
</evidence>
<name>A0A7E6EPB7_9MOLL</name>
<dbReference type="Pfam" id="PF13092">
    <property type="entry name" value="CENP-L"/>
    <property type="match status" value="1"/>
</dbReference>
<dbReference type="InterPro" id="IPR025204">
    <property type="entry name" value="CENP-L"/>
</dbReference>
<comment type="similarity">
    <text evidence="3">Belongs to the CENP-L/IML3 family.</text>
</comment>
<evidence type="ECO:0000256" key="3">
    <source>
        <dbReference type="ARBA" id="ARBA00011060"/>
    </source>
</evidence>
<organism evidence="8 9">
    <name type="scientific">Octopus sinensis</name>
    <name type="common">East Asian common octopus</name>
    <dbReference type="NCBI Taxonomy" id="2607531"/>
    <lineage>
        <taxon>Eukaryota</taxon>
        <taxon>Metazoa</taxon>
        <taxon>Spiralia</taxon>
        <taxon>Lophotrochozoa</taxon>
        <taxon>Mollusca</taxon>
        <taxon>Cephalopoda</taxon>
        <taxon>Coleoidea</taxon>
        <taxon>Octopodiformes</taxon>
        <taxon>Octopoda</taxon>
        <taxon>Incirrata</taxon>
        <taxon>Octopodidae</taxon>
        <taxon>Octopus</taxon>
    </lineage>
</organism>
<proteinExistence type="inferred from homology"/>
<reference evidence="9" key="1">
    <citation type="submission" date="2025-08" db="UniProtKB">
        <authorList>
            <consortium name="RefSeq"/>
        </authorList>
    </citation>
    <scope>IDENTIFICATION</scope>
</reference>
<dbReference type="AlphaFoldDB" id="A0A7E6EPB7"/>
<dbReference type="RefSeq" id="XP_036357158.1">
    <property type="nucleotide sequence ID" value="XM_036501265.1"/>
</dbReference>
<evidence type="ECO:0000256" key="5">
    <source>
        <dbReference type="ARBA" id="ARBA00022454"/>
    </source>
</evidence>